<protein>
    <submittedName>
        <fullName evidence="2">Uncharacterized protein</fullName>
    </submittedName>
</protein>
<evidence type="ECO:0000313" key="3">
    <source>
        <dbReference type="Proteomes" id="UP000220106"/>
    </source>
</evidence>
<sequence>MFLVGLLFFFPMLLLYRAVNWPSIVIYFVMVSTMILKTRLDKKKMILFASAMIGIAAATFYRFPLKEYQLARIYSFIAPEKLGAEWSIYM</sequence>
<keyword evidence="1" id="KW-1133">Transmembrane helix</keyword>
<keyword evidence="1" id="KW-0812">Transmembrane</keyword>
<name>A0AAX0S6B6_9BACI</name>
<comment type="caution">
    <text evidence="2">The sequence shown here is derived from an EMBL/GenBank/DDBJ whole genome shotgun (WGS) entry which is preliminary data.</text>
</comment>
<dbReference type="EMBL" id="NUEQ01000008">
    <property type="protein sequence ID" value="PEJ36565.1"/>
    <property type="molecule type" value="Genomic_DNA"/>
</dbReference>
<dbReference type="RefSeq" id="WP_176527423.1">
    <property type="nucleotide sequence ID" value="NZ_NUEQ01000008.1"/>
</dbReference>
<dbReference type="AlphaFoldDB" id="A0AAX0S6B6"/>
<reference evidence="2 3" key="1">
    <citation type="submission" date="2017-09" db="EMBL/GenBank/DDBJ databases">
        <title>Large-scale bioinformatics analysis of Bacillus genomes uncovers conserved roles of natural products in bacterial physiology.</title>
        <authorList>
            <consortium name="Agbiome Team Llc"/>
            <person name="Bleich R.M."/>
            <person name="Kirk G.J."/>
            <person name="Santa Maria K.C."/>
            <person name="Allen S.E."/>
            <person name="Farag S."/>
            <person name="Shank E.A."/>
            <person name="Bowers A."/>
        </authorList>
    </citation>
    <scope>NUCLEOTIDE SEQUENCE [LARGE SCALE GENOMIC DNA]</scope>
    <source>
        <strain evidence="2 3">AFS003229</strain>
    </source>
</reference>
<keyword evidence="1" id="KW-0472">Membrane</keyword>
<organism evidence="2 3">
    <name type="scientific">Peribacillus butanolivorans</name>
    <dbReference type="NCBI Taxonomy" id="421767"/>
    <lineage>
        <taxon>Bacteria</taxon>
        <taxon>Bacillati</taxon>
        <taxon>Bacillota</taxon>
        <taxon>Bacilli</taxon>
        <taxon>Bacillales</taxon>
        <taxon>Bacillaceae</taxon>
        <taxon>Peribacillus</taxon>
    </lineage>
</organism>
<accession>A0AAX0S6B6</accession>
<dbReference type="Proteomes" id="UP000220106">
    <property type="component" value="Unassembled WGS sequence"/>
</dbReference>
<evidence type="ECO:0000256" key="1">
    <source>
        <dbReference type="SAM" id="Phobius"/>
    </source>
</evidence>
<gene>
    <name evidence="2" type="ORF">CN689_03710</name>
</gene>
<feature type="transmembrane region" description="Helical" evidence="1">
    <location>
        <begin position="45"/>
        <end position="63"/>
    </location>
</feature>
<evidence type="ECO:0000313" key="2">
    <source>
        <dbReference type="EMBL" id="PEJ36565.1"/>
    </source>
</evidence>
<feature type="transmembrane region" description="Helical" evidence="1">
    <location>
        <begin position="6"/>
        <end position="33"/>
    </location>
</feature>
<proteinExistence type="predicted"/>